<accession>A0A176VTG0</accession>
<sequence>MATPYNGRDARMTEKVLDSNHLAQQQAAASLIADEFNAGESFIRMLHQTVYFDTEASDICVDLIVHQEIKFRSFEAVVVDMIEQEDFLPMSKSQETEPGHAHMDSQLMYGYSGPLMF</sequence>
<gene>
    <name evidence="1" type="ORF">AXG93_2752s1080</name>
</gene>
<evidence type="ECO:0000313" key="2">
    <source>
        <dbReference type="Proteomes" id="UP000077202"/>
    </source>
</evidence>
<comment type="caution">
    <text evidence="1">The sequence shown here is derived from an EMBL/GenBank/DDBJ whole genome shotgun (WGS) entry which is preliminary data.</text>
</comment>
<dbReference type="AlphaFoldDB" id="A0A176VTG0"/>
<protein>
    <submittedName>
        <fullName evidence="1">Uncharacterized protein</fullName>
    </submittedName>
</protein>
<dbReference type="EMBL" id="LVLJ01002675">
    <property type="protein sequence ID" value="OAE24094.1"/>
    <property type="molecule type" value="Genomic_DNA"/>
</dbReference>
<reference evidence="1" key="1">
    <citation type="submission" date="2016-03" db="EMBL/GenBank/DDBJ databases">
        <title>Mechanisms controlling the formation of the plant cell surface in tip-growing cells are functionally conserved among land plants.</title>
        <authorList>
            <person name="Honkanen S."/>
            <person name="Jones V.A."/>
            <person name="Morieri G."/>
            <person name="Champion C."/>
            <person name="Hetherington A.J."/>
            <person name="Kelly S."/>
            <person name="Saint-Marcoux D."/>
            <person name="Proust H."/>
            <person name="Prescott H."/>
            <person name="Dolan L."/>
        </authorList>
    </citation>
    <scope>NUCLEOTIDE SEQUENCE [LARGE SCALE GENOMIC DNA]</scope>
    <source>
        <tissue evidence="1">Whole gametophyte</tissue>
    </source>
</reference>
<name>A0A176VTG0_MARPO</name>
<organism evidence="1 2">
    <name type="scientific">Marchantia polymorpha subsp. ruderalis</name>
    <dbReference type="NCBI Taxonomy" id="1480154"/>
    <lineage>
        <taxon>Eukaryota</taxon>
        <taxon>Viridiplantae</taxon>
        <taxon>Streptophyta</taxon>
        <taxon>Embryophyta</taxon>
        <taxon>Marchantiophyta</taxon>
        <taxon>Marchantiopsida</taxon>
        <taxon>Marchantiidae</taxon>
        <taxon>Marchantiales</taxon>
        <taxon>Marchantiaceae</taxon>
        <taxon>Marchantia</taxon>
    </lineage>
</organism>
<proteinExistence type="predicted"/>
<keyword evidence="2" id="KW-1185">Reference proteome</keyword>
<dbReference type="Proteomes" id="UP000077202">
    <property type="component" value="Unassembled WGS sequence"/>
</dbReference>
<evidence type="ECO:0000313" key="1">
    <source>
        <dbReference type="EMBL" id="OAE24094.1"/>
    </source>
</evidence>